<organism evidence="2 3">
    <name type="scientific">Bacteroides faecium</name>
    <dbReference type="NCBI Taxonomy" id="2715212"/>
    <lineage>
        <taxon>Bacteria</taxon>
        <taxon>Pseudomonadati</taxon>
        <taxon>Bacteroidota</taxon>
        <taxon>Bacteroidia</taxon>
        <taxon>Bacteroidales</taxon>
        <taxon>Bacteroidaceae</taxon>
        <taxon>Bacteroides</taxon>
    </lineage>
</organism>
<dbReference type="PROSITE" id="PS51257">
    <property type="entry name" value="PROKAR_LIPOPROTEIN"/>
    <property type="match status" value="1"/>
</dbReference>
<keyword evidence="1" id="KW-0732">Signal</keyword>
<evidence type="ECO:0000313" key="3">
    <source>
        <dbReference type="Proteomes" id="UP000501780"/>
    </source>
</evidence>
<dbReference type="Pfam" id="PF15418">
    <property type="entry name" value="DUF4625"/>
    <property type="match status" value="1"/>
</dbReference>
<reference evidence="2 3" key="1">
    <citation type="submission" date="2020-03" db="EMBL/GenBank/DDBJ databases">
        <title>Genomic analysis of Bacteroides faecium CBA7301.</title>
        <authorList>
            <person name="Kim J."/>
            <person name="Roh S.W."/>
        </authorList>
    </citation>
    <scope>NUCLEOTIDE SEQUENCE [LARGE SCALE GENOMIC DNA]</scope>
    <source>
        <strain evidence="2 3">CBA7301</strain>
    </source>
</reference>
<name>A0A6H0KT33_9BACE</name>
<protein>
    <submittedName>
        <fullName evidence="2">DUF4625 domain-containing protein</fullName>
    </submittedName>
</protein>
<dbReference type="InterPro" id="IPR027829">
    <property type="entry name" value="DUF4625"/>
</dbReference>
<gene>
    <name evidence="2" type="ORF">BacF7301_21830</name>
</gene>
<dbReference type="Proteomes" id="UP000501780">
    <property type="component" value="Chromosome"/>
</dbReference>
<dbReference type="KEGG" id="bfc:BacF7301_21830"/>
<feature type="signal peptide" evidence="1">
    <location>
        <begin position="1"/>
        <end position="22"/>
    </location>
</feature>
<keyword evidence="3" id="KW-1185">Reference proteome</keyword>
<dbReference type="RefSeq" id="WP_167966119.1">
    <property type="nucleotide sequence ID" value="NZ_CP050831.1"/>
</dbReference>
<feature type="chain" id="PRO_5026032348" evidence="1">
    <location>
        <begin position="23"/>
        <end position="163"/>
    </location>
</feature>
<sequence length="163" mass="18416">MKNKFYLPMIAFLALFAFIFISCDNDDSSDTTKPLIELHEPEEGQALEIGNEHGVHLEMDLSDDVMLKSYKIEIHSNFDHHSHGGNSRATGETVDFSFNKSYDISGQKMAHIHHHDIVIPADATSGDYHLMVYCTDAAGNESYVARNIKLSNEVEDEDHHHDE</sequence>
<dbReference type="AlphaFoldDB" id="A0A6H0KT33"/>
<accession>A0A6H0KT33</accession>
<dbReference type="EMBL" id="CP050831">
    <property type="protein sequence ID" value="QIU96626.1"/>
    <property type="molecule type" value="Genomic_DNA"/>
</dbReference>
<proteinExistence type="predicted"/>
<evidence type="ECO:0000256" key="1">
    <source>
        <dbReference type="SAM" id="SignalP"/>
    </source>
</evidence>
<evidence type="ECO:0000313" key="2">
    <source>
        <dbReference type="EMBL" id="QIU96626.1"/>
    </source>
</evidence>